<comment type="caution">
    <text evidence="1">The sequence shown here is derived from an EMBL/GenBank/DDBJ whole genome shotgun (WGS) entry which is preliminary data.</text>
</comment>
<dbReference type="Proteomes" id="UP000034603">
    <property type="component" value="Unassembled WGS sequence"/>
</dbReference>
<proteinExistence type="predicted"/>
<organism evidence="1 2">
    <name type="scientific">Candidatus Woesebacteria bacterium GW2011_GWA1_37_8</name>
    <dbReference type="NCBI Taxonomy" id="1618546"/>
    <lineage>
        <taxon>Bacteria</taxon>
        <taxon>Candidatus Woeseibacteriota</taxon>
    </lineage>
</organism>
<sequence length="320" mass="36090">MKGKLPTQTYHKIAKNQIDYDVLRNRLKLKHLEEISTLYNKHPHVKKYFDYKKLDLKNIREHSAKIIGAGAVFGALLLAPPDNSKALPTPYALIEKLDNSRESGLDKFLIDTFKDILPDKVRPLTQGEEKLLEQIFYNSVGIKVNANLEGEHLNTTYGLIGAEQHLVRYPGDKLQNHGTGPDLASGMAPGRGAWGYFATNAAQLSDDLVEKEKWYAVVQTLYLPDWNTRQPYIKNWYKYRKVMIVNTNNAKAVIATVADSGPAAWTGKHFGGSPEVMNYLGGLKYKKGPVLVFFVDDPENKIPLGPVEYNKTNEYLTKLN</sequence>
<name>A0A0G0KU93_9BACT</name>
<dbReference type="AlphaFoldDB" id="A0A0G0KU93"/>
<gene>
    <name evidence="1" type="ORF">US62_C0032G0010</name>
</gene>
<reference evidence="1 2" key="1">
    <citation type="journal article" date="2015" name="Nature">
        <title>rRNA introns, odd ribosomes, and small enigmatic genomes across a large radiation of phyla.</title>
        <authorList>
            <person name="Brown C.T."/>
            <person name="Hug L.A."/>
            <person name="Thomas B.C."/>
            <person name="Sharon I."/>
            <person name="Castelle C.J."/>
            <person name="Singh A."/>
            <person name="Wilkins M.J."/>
            <person name="Williams K.H."/>
            <person name="Banfield J.F."/>
        </authorList>
    </citation>
    <scope>NUCLEOTIDE SEQUENCE [LARGE SCALE GENOMIC DNA]</scope>
</reference>
<evidence type="ECO:0000313" key="1">
    <source>
        <dbReference type="EMBL" id="KKQ44126.1"/>
    </source>
</evidence>
<evidence type="ECO:0000313" key="2">
    <source>
        <dbReference type="Proteomes" id="UP000034603"/>
    </source>
</evidence>
<accession>A0A0G0KU93</accession>
<protein>
    <submittedName>
        <fullName evidence="1">Uncharacterized protein</fullName>
    </submittedName>
</protein>
<dbReference type="EMBL" id="LBTR01000032">
    <property type="protein sequence ID" value="KKQ44126.1"/>
    <property type="molecule type" value="Genomic_DNA"/>
</dbReference>